<proteinExistence type="predicted"/>
<organism evidence="1 2">
    <name type="scientific">Naganishia adeliensis</name>
    <dbReference type="NCBI Taxonomy" id="92952"/>
    <lineage>
        <taxon>Eukaryota</taxon>
        <taxon>Fungi</taxon>
        <taxon>Dikarya</taxon>
        <taxon>Basidiomycota</taxon>
        <taxon>Agaricomycotina</taxon>
        <taxon>Tremellomycetes</taxon>
        <taxon>Filobasidiales</taxon>
        <taxon>Filobasidiaceae</taxon>
        <taxon>Naganishia</taxon>
    </lineage>
</organism>
<accession>A0ACC2W6B6</accession>
<gene>
    <name evidence="1" type="ORF">QFC20_003853</name>
</gene>
<protein>
    <submittedName>
        <fullName evidence="1">Uncharacterized protein</fullName>
    </submittedName>
</protein>
<keyword evidence="2" id="KW-1185">Reference proteome</keyword>
<evidence type="ECO:0000313" key="2">
    <source>
        <dbReference type="Proteomes" id="UP001230649"/>
    </source>
</evidence>
<dbReference type="Proteomes" id="UP001230649">
    <property type="component" value="Unassembled WGS sequence"/>
</dbReference>
<evidence type="ECO:0000313" key="1">
    <source>
        <dbReference type="EMBL" id="KAJ9106953.1"/>
    </source>
</evidence>
<sequence>MQFWGTNHFGDGTQGTRETPPPPSEDGKRSSVEAGVPNNLTLSVEERAAMKARFGSEESLDGGHDDQDLIKRAFKYRDNLLQRFAGDRLHAVGNEAALLDWDKTIRAYSTTWKNNMGINKEEAQALVKGARLTVSEDPTKEASGKVTEEVLAQTKEAFLMYIEKWESPSPSMWA</sequence>
<reference evidence="1" key="1">
    <citation type="submission" date="2023-04" db="EMBL/GenBank/DDBJ databases">
        <title>Draft Genome sequencing of Naganishia species isolated from polar environments using Oxford Nanopore Technology.</title>
        <authorList>
            <person name="Leo P."/>
            <person name="Venkateswaran K."/>
        </authorList>
    </citation>
    <scope>NUCLEOTIDE SEQUENCE</scope>
    <source>
        <strain evidence="1">MNA-CCFEE 5262</strain>
    </source>
</reference>
<name>A0ACC2W6B6_9TREE</name>
<comment type="caution">
    <text evidence="1">The sequence shown here is derived from an EMBL/GenBank/DDBJ whole genome shotgun (WGS) entry which is preliminary data.</text>
</comment>
<dbReference type="EMBL" id="JASBWS010000039">
    <property type="protein sequence ID" value="KAJ9106953.1"/>
    <property type="molecule type" value="Genomic_DNA"/>
</dbReference>